<gene>
    <name evidence="5" type="primary">T27B3.10</name>
    <name evidence="3 4" type="ordered locus">At3g42140</name>
</gene>
<evidence type="ECO:0000256" key="1">
    <source>
        <dbReference type="SAM" id="MobiDB-lite"/>
    </source>
</evidence>
<dbReference type="STRING" id="3702.Q9M2N8"/>
<dbReference type="ExpressionAtlas" id="Q9M2N8">
    <property type="expression patterns" value="differential"/>
</dbReference>
<feature type="region of interest" description="Disordered" evidence="1">
    <location>
        <begin position="168"/>
        <end position="229"/>
    </location>
</feature>
<evidence type="ECO:0000313" key="3">
    <source>
        <dbReference type="Araport" id="AT3G42140"/>
    </source>
</evidence>
<dbReference type="EMBL" id="AL137079">
    <property type="protein sequence ID" value="CAB68115.1"/>
    <property type="molecule type" value="Genomic_DNA"/>
</dbReference>
<keyword evidence="6" id="KW-1185">Reference proteome</keyword>
<feature type="compositionally biased region" description="Basic and acidic residues" evidence="1">
    <location>
        <begin position="214"/>
        <end position="225"/>
    </location>
</feature>
<sequence length="273" mass="31430">MADNLQRQMQEIALGVQEEAINLLIELCDEALRKPNLASLQNRCPKNVDEEVVGRILEIHKIEFLFQSEESMFSILRRGPWSFNDWMCVIQRWTKLHSDAEFKRIPFWIQIRGIPLRFLTARIITSIGERMGLFLETNLGRDVSVLKFQYEKLKNFCTTCGMLSHDASECPTSGNQGPHADDDDDDDDNDANEDHPDVPGDNPDQVHGPMNQQHPEESTEDEHQNAPKRGKLKPLLQRLTMEVPWCVATCARPMPQKILNTAWLKDREGNHKF</sequence>
<dbReference type="Proteomes" id="UP000006548">
    <property type="component" value="Chromosome 3"/>
</dbReference>
<dbReference type="TAIR" id="AT3G42140"/>
<feature type="domain" description="Zinc knuckle CX2CX4HX4C" evidence="2">
    <location>
        <begin position="140"/>
        <end position="171"/>
    </location>
</feature>
<dbReference type="KEGG" id="ath:AT3G42140"/>
<dbReference type="InterPro" id="IPR040256">
    <property type="entry name" value="At4g02000-like"/>
</dbReference>
<dbReference type="AlphaFoldDB" id="Q9M2N8"/>
<reference evidence="5" key="2">
    <citation type="submission" date="2000-01" db="EMBL/GenBank/DDBJ databases">
        <authorList>
            <person name="EU Arabidopsis sequencing project"/>
        </authorList>
    </citation>
    <scope>NUCLEOTIDE SEQUENCE</scope>
</reference>
<evidence type="ECO:0000313" key="6">
    <source>
        <dbReference type="Proteomes" id="UP000006548"/>
    </source>
</evidence>
<reference evidence="6" key="6">
    <citation type="journal article" date="2017" name="Plant J.">
        <title>Araport11: a complete reannotation of the Arabidopsis thaliana reference genome.</title>
        <authorList>
            <person name="Cheng C.Y."/>
            <person name="Krishnakumar V."/>
            <person name="Chan A.P."/>
            <person name="Thibaud-Nissen F."/>
            <person name="Schobel S."/>
            <person name="Town C.D."/>
        </authorList>
    </citation>
    <scope>GENOME REANNOTATION</scope>
    <source>
        <strain evidence="6">cv. Columbia</strain>
    </source>
</reference>
<reference evidence="5" key="3">
    <citation type="submission" date="2000-01" db="EMBL/GenBank/DDBJ databases">
        <authorList>
            <person name="Nyakatura G."/>
            <person name="Fartmann B."/>
            <person name="Dauner D."/>
            <person name="Sterr W."/>
            <person name="Holland R."/>
            <person name="Weichselgartner M."/>
            <person name="Mewes H.W."/>
            <person name="Lemcke K."/>
            <person name="Mayer K.F.X."/>
            <person name="Quetier F."/>
            <person name="Salanoubat M."/>
        </authorList>
    </citation>
    <scope>NUCLEOTIDE SEQUENCE</scope>
</reference>
<dbReference type="eggNOG" id="KOG1075">
    <property type="taxonomic scope" value="Eukaryota"/>
</dbReference>
<dbReference type="Araport" id="AT3G42140"/>
<dbReference type="EMBL" id="CP002686">
    <property type="protein sequence ID" value="AEE77721.1"/>
    <property type="molecule type" value="Genomic_DNA"/>
</dbReference>
<dbReference type="Pfam" id="PF14392">
    <property type="entry name" value="zf-CCHC_4"/>
    <property type="match status" value="1"/>
</dbReference>
<dbReference type="GeneID" id="823186"/>
<dbReference type="PaxDb" id="3702-AT3G42140.1"/>
<dbReference type="PIR" id="T46108">
    <property type="entry name" value="T46108"/>
</dbReference>
<dbReference type="HOGENOM" id="CLU_1020634_0_0_1"/>
<dbReference type="RefSeq" id="NP_189800.1">
    <property type="nucleotide sequence ID" value="NM_114081.1"/>
</dbReference>
<evidence type="ECO:0000259" key="2">
    <source>
        <dbReference type="Pfam" id="PF14392"/>
    </source>
</evidence>
<reference evidence="4" key="4">
    <citation type="submission" date="2011-02" db="EMBL/GenBank/DDBJ databases">
        <authorList>
            <consortium name="TAIR"/>
            <person name="Swarbreck D."/>
            <person name="Lamesch P."/>
            <person name="Wilks C."/>
            <person name="Huala E."/>
        </authorList>
    </citation>
    <scope>NUCLEOTIDE SEQUENCE</scope>
</reference>
<dbReference type="PANTHER" id="PTHR31286:SF178">
    <property type="entry name" value="DUF4283 DOMAIN-CONTAINING PROTEIN"/>
    <property type="match status" value="1"/>
</dbReference>
<dbReference type="PANTHER" id="PTHR31286">
    <property type="entry name" value="GLYCINE-RICH CELL WALL STRUCTURAL PROTEIN 1.8-LIKE"/>
    <property type="match status" value="1"/>
</dbReference>
<protein>
    <submittedName>
        <fullName evidence="4">Zinc ion binding / nucleic acid binding protein</fullName>
    </submittedName>
</protein>
<feature type="compositionally biased region" description="Acidic residues" evidence="1">
    <location>
        <begin position="181"/>
        <end position="191"/>
    </location>
</feature>
<reference evidence="4 6" key="1">
    <citation type="journal article" date="2000" name="Nature">
        <title>Sequence and analysis of chromosome 3 of the plant Arabidopsis thaliana.</title>
        <authorList>
            <consortium name="European Union Chromosome 3 Arabidopsis Sequencing Consortium"/>
            <consortium name="Institute for Genomic Research"/>
            <consortium name="Kazusa DNA Research Institute"/>
            <person name="Salanoubat M."/>
            <person name="Lemcke K."/>
            <person name="Rieger M."/>
            <person name="Ansorge W."/>
            <person name="Unseld M."/>
            <person name="Fartmann B."/>
            <person name="Valle G."/>
            <person name="Blocker H."/>
            <person name="Perez-Alonso M."/>
            <person name="Obermaier B."/>
            <person name="Delseny M."/>
            <person name="Boutry M."/>
            <person name="Grivell L.A."/>
            <person name="Mache R."/>
            <person name="Puigdomenech P."/>
            <person name="De Simone V."/>
            <person name="Choisne N."/>
            <person name="Artiguenave F."/>
            <person name="Robert C."/>
            <person name="Brottier P."/>
            <person name="Wincker P."/>
            <person name="Cattolico L."/>
            <person name="Weissenbach J."/>
            <person name="Saurin W."/>
            <person name="Quetier F."/>
            <person name="Schafer M."/>
            <person name="Muller-Auer S."/>
            <person name="Gabel C."/>
            <person name="Fuchs M."/>
            <person name="Benes V."/>
            <person name="Wurmbach E."/>
            <person name="Drzonek H."/>
            <person name="Erfle H."/>
            <person name="Jordan N."/>
            <person name="Bangert S."/>
            <person name="Wiedelmann R."/>
            <person name="Kranz H."/>
            <person name="Voss H."/>
            <person name="Holland R."/>
            <person name="Brandt P."/>
            <person name="Nyakatura G."/>
            <person name="Vezzi A."/>
            <person name="D'Angelo M."/>
            <person name="Pallavicini A."/>
            <person name="Toppo S."/>
            <person name="Simionati B."/>
            <person name="Conrad A."/>
            <person name="Hornischer K."/>
            <person name="Kauer G."/>
            <person name="Lohnert T.H."/>
            <person name="Nordsiek G."/>
            <person name="Reichelt J."/>
            <person name="Scharfe M."/>
            <person name="Schon O."/>
            <person name="Bargues M."/>
            <person name="Terol J."/>
            <person name="Climent J."/>
            <person name="Navarro P."/>
            <person name="Collado C."/>
            <person name="Perez-Perez A."/>
            <person name="Ottenwalder B."/>
            <person name="Duchemin D."/>
            <person name="Cooke R."/>
            <person name="Laudie M."/>
            <person name="Berger-Llauro C."/>
            <person name="Purnelle B."/>
            <person name="Masuy D."/>
            <person name="de Haan M."/>
            <person name="Maarse A.C."/>
            <person name="Alcaraz J.P."/>
            <person name="Cottet A."/>
            <person name="Casacuberta E."/>
            <person name="Monfort A."/>
            <person name="Argiriou A."/>
            <person name="flores M."/>
            <person name="Liguori R."/>
            <person name="Vitale D."/>
            <person name="Mannhaupt G."/>
            <person name="Haase D."/>
            <person name="Schoof H."/>
            <person name="Rudd S."/>
            <person name="Zaccaria P."/>
            <person name="Mewes H.W."/>
            <person name="Mayer K.F."/>
            <person name="Kaul S."/>
            <person name="Town C.D."/>
            <person name="Koo H.L."/>
            <person name="Tallon L.J."/>
            <person name="Jenkins J."/>
            <person name="Rooney T."/>
            <person name="Rizzo M."/>
            <person name="Walts A."/>
            <person name="Utterback T."/>
            <person name="Fujii C.Y."/>
            <person name="Shea T.P."/>
            <person name="Creasy T.H."/>
            <person name="Haas B."/>
            <person name="Maiti R."/>
            <person name="Wu D."/>
            <person name="Peterson J."/>
            <person name="Van Aken S."/>
            <person name="Pai G."/>
            <person name="Militscher J."/>
            <person name="Sellers P."/>
            <person name="Gill J.E."/>
            <person name="Feldblyum T.V."/>
            <person name="Preuss D."/>
            <person name="Lin X."/>
            <person name="Nierman W.C."/>
            <person name="Salzberg S.L."/>
            <person name="White O."/>
            <person name="Venter J.C."/>
            <person name="Fraser C.M."/>
            <person name="Kaneko T."/>
            <person name="Nakamura Y."/>
            <person name="Sato S."/>
            <person name="Kato T."/>
            <person name="Asamizu E."/>
            <person name="Sasamoto S."/>
            <person name="Kimura T."/>
            <person name="Idesawa K."/>
            <person name="Kawashima K."/>
            <person name="Kishida Y."/>
            <person name="Kiyokawa C."/>
            <person name="Kohara M."/>
            <person name="Matsumoto M."/>
            <person name="Matsuno A."/>
            <person name="Muraki A."/>
            <person name="Nakayama S."/>
            <person name="Nakazaki N."/>
            <person name="Shinpo S."/>
            <person name="Takeuchi C."/>
            <person name="Wada T."/>
            <person name="Watanabe A."/>
            <person name="Yamada M."/>
            <person name="Yasuda M."/>
            <person name="Tabata S."/>
        </authorList>
    </citation>
    <scope>NUCLEOTIDE SEQUENCE [LARGE SCALE GENOMIC DNA]</scope>
    <source>
        <strain evidence="6">cv. Columbia</strain>
    </source>
</reference>
<dbReference type="InterPro" id="IPR025836">
    <property type="entry name" value="Zn_knuckle_CX2CX4HX4C"/>
</dbReference>
<accession>Q9M2N8</accession>
<dbReference type="OMA" id="NDANEDH"/>
<organism evidence="5">
    <name type="scientific">Arabidopsis thaliana</name>
    <name type="common">Mouse-ear cress</name>
    <dbReference type="NCBI Taxonomy" id="3702"/>
    <lineage>
        <taxon>Eukaryota</taxon>
        <taxon>Viridiplantae</taxon>
        <taxon>Streptophyta</taxon>
        <taxon>Embryophyta</taxon>
        <taxon>Tracheophyta</taxon>
        <taxon>Spermatophyta</taxon>
        <taxon>Magnoliopsida</taxon>
        <taxon>eudicotyledons</taxon>
        <taxon>Gunneridae</taxon>
        <taxon>Pentapetalae</taxon>
        <taxon>rosids</taxon>
        <taxon>malvids</taxon>
        <taxon>Brassicales</taxon>
        <taxon>Brassicaceae</taxon>
        <taxon>Camelineae</taxon>
        <taxon>Arabidopsis</taxon>
    </lineage>
</organism>
<evidence type="ECO:0000313" key="4">
    <source>
        <dbReference type="EMBL" id="AEE77721.1"/>
    </source>
</evidence>
<proteinExistence type="predicted"/>
<evidence type="ECO:0000313" key="5">
    <source>
        <dbReference type="EMBL" id="CAB68115.1"/>
    </source>
</evidence>
<name>Q9M2N8_ARATH</name>
<reference evidence="4" key="5">
    <citation type="submission" date="2016-05" db="EMBL/GenBank/DDBJ databases">
        <authorList>
            <person name="Krishnakumar V."/>
            <person name="Cheng C.-Y."/>
            <person name="Chan A.P."/>
            <person name="Schobel S."/>
            <person name="Kim M."/>
            <person name="Ferlanti E.S."/>
            <person name="Belyaeva I."/>
            <person name="Rosen B.D."/>
            <person name="Micklem G."/>
            <person name="Miller J.R."/>
            <person name="Vaughn M."/>
            <person name="Town C.D."/>
        </authorList>
    </citation>
    <scope>NUCLEOTIDE SEQUENCE</scope>
</reference>